<keyword evidence="2" id="KW-1003">Cell membrane</keyword>
<accession>A0A0P1EK03</accession>
<dbReference type="SUPFAM" id="SSF55073">
    <property type="entry name" value="Nucleotide cyclase"/>
    <property type="match status" value="1"/>
</dbReference>
<evidence type="ECO:0000256" key="2">
    <source>
        <dbReference type="ARBA" id="ARBA00022475"/>
    </source>
</evidence>
<dbReference type="SUPFAM" id="SSF81343">
    <property type="entry name" value="Fumarate reductase respiratory complex transmembrane subunits"/>
    <property type="match status" value="1"/>
</dbReference>
<dbReference type="InterPro" id="IPR036010">
    <property type="entry name" value="2Fe-2S_ferredoxin-like_sf"/>
</dbReference>
<comment type="subcellular location">
    <subcellularLocation>
        <location evidence="1">Cell membrane</location>
        <topology evidence="1">Multi-pass membrane protein</topology>
    </subcellularLocation>
</comment>
<dbReference type="PROSITE" id="PS50125">
    <property type="entry name" value="GUANYLATE_CYCLASE_2"/>
    <property type="match status" value="1"/>
</dbReference>
<feature type="transmembrane region" description="Helical" evidence="4">
    <location>
        <begin position="57"/>
        <end position="78"/>
    </location>
</feature>
<dbReference type="RefSeq" id="WP_058238214.1">
    <property type="nucleotide sequence ID" value="NZ_CYPW01000004.1"/>
</dbReference>
<evidence type="ECO:0000256" key="4">
    <source>
        <dbReference type="SAM" id="Phobius"/>
    </source>
</evidence>
<keyword evidence="4" id="KW-1133">Transmembrane helix</keyword>
<evidence type="ECO:0000256" key="3">
    <source>
        <dbReference type="ARBA" id="ARBA00023136"/>
    </source>
</evidence>
<dbReference type="SUPFAM" id="SSF54292">
    <property type="entry name" value="2Fe-2S ferredoxin-like"/>
    <property type="match status" value="1"/>
</dbReference>
<evidence type="ECO:0000313" key="7">
    <source>
        <dbReference type="EMBL" id="CUH50824.1"/>
    </source>
</evidence>
<dbReference type="AlphaFoldDB" id="A0A0P1EK03"/>
<dbReference type="CDD" id="cd07302">
    <property type="entry name" value="CHD"/>
    <property type="match status" value="1"/>
</dbReference>
<feature type="domain" description="Guanylate cyclase" evidence="5">
    <location>
        <begin position="366"/>
        <end position="497"/>
    </location>
</feature>
<dbReference type="InterPro" id="IPR029787">
    <property type="entry name" value="Nucleotide_cyclase"/>
</dbReference>
<dbReference type="PROSITE" id="PS51085">
    <property type="entry name" value="2FE2S_FER_2"/>
    <property type="match status" value="1"/>
</dbReference>
<dbReference type="InterPro" id="IPR001041">
    <property type="entry name" value="2Fe-2S_ferredoxin-type"/>
</dbReference>
<feature type="domain" description="2Fe-2S ferredoxin-type" evidence="6">
    <location>
        <begin position="253"/>
        <end position="349"/>
    </location>
</feature>
<organism evidence="7 8">
    <name type="scientific">Shimia marina</name>
    <dbReference type="NCBI Taxonomy" id="321267"/>
    <lineage>
        <taxon>Bacteria</taxon>
        <taxon>Pseudomonadati</taxon>
        <taxon>Pseudomonadota</taxon>
        <taxon>Alphaproteobacteria</taxon>
        <taxon>Rhodobacterales</taxon>
        <taxon>Roseobacteraceae</taxon>
    </lineage>
</organism>
<keyword evidence="7" id="KW-0456">Lyase</keyword>
<dbReference type="PANTHER" id="PTHR43081">
    <property type="entry name" value="ADENYLATE CYCLASE, TERMINAL-DIFFERENTIATION SPECIFIC-RELATED"/>
    <property type="match status" value="1"/>
</dbReference>
<dbReference type="EMBL" id="CYPW01000004">
    <property type="protein sequence ID" value="CUH50824.1"/>
    <property type="molecule type" value="Genomic_DNA"/>
</dbReference>
<keyword evidence="4" id="KW-0812">Transmembrane</keyword>
<dbReference type="GO" id="GO:0005886">
    <property type="term" value="C:plasma membrane"/>
    <property type="evidence" value="ECO:0007669"/>
    <property type="project" value="UniProtKB-SubCell"/>
</dbReference>
<dbReference type="Gene3D" id="3.10.20.30">
    <property type="match status" value="1"/>
</dbReference>
<dbReference type="Gene3D" id="3.30.70.1230">
    <property type="entry name" value="Nucleotide cyclase"/>
    <property type="match status" value="1"/>
</dbReference>
<gene>
    <name evidence="7" type="primary">cyaA_1</name>
    <name evidence="7" type="ORF">SHM7688_00253</name>
</gene>
<dbReference type="EC" id="4.6.1.1" evidence="7"/>
<dbReference type="InterPro" id="IPR012675">
    <property type="entry name" value="Beta-grasp_dom_sf"/>
</dbReference>
<feature type="transmembrane region" description="Helical" evidence="4">
    <location>
        <begin position="137"/>
        <end position="158"/>
    </location>
</feature>
<name>A0A0P1EK03_9RHOB</name>
<dbReference type="GO" id="GO:0035556">
    <property type="term" value="P:intracellular signal transduction"/>
    <property type="evidence" value="ECO:0007669"/>
    <property type="project" value="InterPro"/>
</dbReference>
<feature type="transmembrane region" description="Helical" evidence="4">
    <location>
        <begin position="170"/>
        <end position="188"/>
    </location>
</feature>
<dbReference type="GO" id="GO:0004016">
    <property type="term" value="F:adenylate cyclase activity"/>
    <property type="evidence" value="ECO:0007669"/>
    <property type="project" value="UniProtKB-EC"/>
</dbReference>
<dbReference type="GO" id="GO:0051536">
    <property type="term" value="F:iron-sulfur cluster binding"/>
    <property type="evidence" value="ECO:0007669"/>
    <property type="project" value="InterPro"/>
</dbReference>
<evidence type="ECO:0000259" key="6">
    <source>
        <dbReference type="PROSITE" id="PS51085"/>
    </source>
</evidence>
<dbReference type="InterPro" id="IPR034804">
    <property type="entry name" value="SQR/QFR_C/D"/>
</dbReference>
<dbReference type="Pfam" id="PF00211">
    <property type="entry name" value="Guanylate_cyc"/>
    <property type="match status" value="1"/>
</dbReference>
<dbReference type="STRING" id="321267.SHM7688_00253"/>
<evidence type="ECO:0000259" key="5">
    <source>
        <dbReference type="PROSITE" id="PS50125"/>
    </source>
</evidence>
<dbReference type="PANTHER" id="PTHR43081:SF17">
    <property type="entry name" value="BLL5647 PROTEIN"/>
    <property type="match status" value="1"/>
</dbReference>
<dbReference type="InterPro" id="IPR050697">
    <property type="entry name" value="Adenylyl/Guanylyl_Cyclase_3/4"/>
</dbReference>
<keyword evidence="3 4" id="KW-0472">Membrane</keyword>
<feature type="transmembrane region" description="Helical" evidence="4">
    <location>
        <begin position="90"/>
        <end position="108"/>
    </location>
</feature>
<dbReference type="Proteomes" id="UP000054823">
    <property type="component" value="Unassembled WGS sequence"/>
</dbReference>
<dbReference type="SMART" id="SM00044">
    <property type="entry name" value="CYCc"/>
    <property type="match status" value="1"/>
</dbReference>
<feature type="transmembrane region" description="Helical" evidence="4">
    <location>
        <begin position="15"/>
        <end position="37"/>
    </location>
</feature>
<dbReference type="InterPro" id="IPR001054">
    <property type="entry name" value="A/G_cyclase"/>
</dbReference>
<dbReference type="CDD" id="cd00207">
    <property type="entry name" value="fer2"/>
    <property type="match status" value="1"/>
</dbReference>
<evidence type="ECO:0000256" key="1">
    <source>
        <dbReference type="ARBA" id="ARBA00004651"/>
    </source>
</evidence>
<protein>
    <submittedName>
        <fullName evidence="7">Adenylate cyclase 1</fullName>
        <ecNumber evidence="7">4.6.1.1</ecNumber>
    </submittedName>
</protein>
<evidence type="ECO:0000313" key="8">
    <source>
        <dbReference type="Proteomes" id="UP000054823"/>
    </source>
</evidence>
<reference evidence="7 8" key="1">
    <citation type="submission" date="2015-09" db="EMBL/GenBank/DDBJ databases">
        <authorList>
            <consortium name="Swine Surveillance"/>
        </authorList>
    </citation>
    <scope>NUCLEOTIDE SEQUENCE [LARGE SCALE GENOMIC DNA]</scope>
    <source>
        <strain evidence="7 8">CECT 7688</strain>
    </source>
</reference>
<keyword evidence="8" id="KW-1185">Reference proteome</keyword>
<proteinExistence type="predicted"/>
<dbReference type="GO" id="GO:0006171">
    <property type="term" value="P:cAMP biosynthetic process"/>
    <property type="evidence" value="ECO:0007669"/>
    <property type="project" value="TreeGrafter"/>
</dbReference>
<feature type="transmembrane region" description="Helical" evidence="4">
    <location>
        <begin position="224"/>
        <end position="244"/>
    </location>
</feature>
<dbReference type="Pfam" id="PF00111">
    <property type="entry name" value="Fer2"/>
    <property type="match status" value="1"/>
</dbReference>
<dbReference type="OrthoDB" id="341967at2"/>
<sequence length="559" mass="60478">MRGLWQGNWRVKTRIVSGLILFAYTLWHLISVGLGLFSAEWMEQSQRELSRLISNPVGGALLYGALLTHMGLALYRLAMRRTLRMPMHEVAQVILGVAIPFLVMIHVVHTRFATNWFGVDPDMGYITGLIWDSKSGWQQAALVLVVWIHGCIGLHMWLRVVPWWRRNLPVLMGVASLFPGFALAGFLTQGRLQKLRLFDPNTGAQLRADYGFPTAEGFARLAEIHRMGLGVFLAILGCVATIYLGRKLLGARRAVRIQYVDGPEIQGQPGMTLLEMSRTAGVPHMALCGGRGRCTTCRVIVEAGLEALPTAAASEAASLAAVNAPPNARLACQLRPKEPATVLRVYRSDGQQARAHQSLGQERQMAILFLDMRGFTARTTGQLPYDVVFLLNRFFDAIVPSITGAGGTVDKYLGDGLLAVFEQEDEAASARAAMEAAIGISSALATFNQALRSEKAQPVAIGMGVHSGTLVIGEIGAAQHAPRTIIGDTVNAASRLEGATKELGVELLVSESALRAVGQDVDVLDLEILELRGVAEPMLALPVQIGSDLREILMPAAVA</sequence>